<name>A0A6P2N8V5_9BURK</name>
<dbReference type="AlphaFoldDB" id="A0A6P2N8V5"/>
<evidence type="ECO:0000256" key="1">
    <source>
        <dbReference type="SAM" id="Coils"/>
    </source>
</evidence>
<gene>
    <name evidence="3" type="ORF">BPA30113_04071</name>
</gene>
<dbReference type="InterPro" id="IPR029063">
    <property type="entry name" value="SAM-dependent_MTases_sf"/>
</dbReference>
<keyword evidence="4" id="KW-1185">Reference proteome</keyword>
<dbReference type="CDD" id="cd02440">
    <property type="entry name" value="AdoMet_MTases"/>
    <property type="match status" value="1"/>
</dbReference>
<dbReference type="EMBL" id="CABVQD010000014">
    <property type="protein sequence ID" value="VWB87888.1"/>
    <property type="molecule type" value="Genomic_DNA"/>
</dbReference>
<reference evidence="3 4" key="1">
    <citation type="submission" date="2019-09" db="EMBL/GenBank/DDBJ databases">
        <authorList>
            <person name="Depoorter E."/>
        </authorList>
    </citation>
    <scope>NUCLEOTIDE SEQUENCE [LARGE SCALE GENOMIC DNA]</scope>
    <source>
        <strain evidence="3">LMG 30113</strain>
    </source>
</reference>
<accession>A0A6P2N8V5</accession>
<dbReference type="Proteomes" id="UP000494330">
    <property type="component" value="Unassembled WGS sequence"/>
</dbReference>
<dbReference type="InterPro" id="IPR013216">
    <property type="entry name" value="Methyltransf_11"/>
</dbReference>
<protein>
    <recommendedName>
        <fullName evidence="2">Methyltransferase type 11 domain-containing protein</fullName>
    </recommendedName>
</protein>
<evidence type="ECO:0000259" key="2">
    <source>
        <dbReference type="Pfam" id="PF08241"/>
    </source>
</evidence>
<feature type="coiled-coil region" evidence="1">
    <location>
        <begin position="260"/>
        <end position="287"/>
    </location>
</feature>
<evidence type="ECO:0000313" key="3">
    <source>
        <dbReference type="EMBL" id="VWB87888.1"/>
    </source>
</evidence>
<dbReference type="Pfam" id="PF08241">
    <property type="entry name" value="Methyltransf_11"/>
    <property type="match status" value="1"/>
</dbReference>
<feature type="domain" description="Methyltransferase type 11" evidence="2">
    <location>
        <begin position="52"/>
        <end position="108"/>
    </location>
</feature>
<evidence type="ECO:0000313" key="4">
    <source>
        <dbReference type="Proteomes" id="UP000494330"/>
    </source>
</evidence>
<dbReference type="SUPFAM" id="SSF53335">
    <property type="entry name" value="S-adenosyl-L-methionine-dependent methyltransferases"/>
    <property type="match status" value="1"/>
</dbReference>
<proteinExistence type="predicted"/>
<sequence>MHDTAYVIGGLVMSTYLPSSSAKILEIGAQNVNGTLRDHAPRNAEYVGLDFEAGDGVDVVVTGLRDWNVPEAHFDLVMASSVFEHDKAFWRTFIEMCRRTKPGGHIYISAPSNGLVHRFPKDYWRFYPDSGLALEELAREEGFDITLIESFVAEREADLWNDFCAVFRRGPCDTDLNRDFVHGKIRCTNAINWRSSLIVNAVNDSEDMRLLGLAREDVRRTTEHKQFLESQIGELNVRNNATEGRLYDQTRLTEQQLGQLQALGDEVAREQERRRFLEVQLSELAVQKAESDERLQGQIELNEQKSTLLQALGEQLVNEQNNSAEFRRSFEVQLSEMATQKSVSEERLQMQVNLNEQQSRQMQTLSDGFAKEQTNSAELRRSIDALLSELAVQRAASDERLQAQADLNEQQSGQIQALLEELATERASSEELRRSVEVQLSAITASKPTQKEVGKEYLQSQAVPGKVRGETLPMLAVESPQEVVEVVAPRHAFEEKLGELTSQKSEVETRLRERFREIAGLTRVIQERDQQLSDLRMQKQHQMDVCDERGRQLQALAAELAQGKANSNALQRSLEANIFELSAAKASSDERLQERFRETAHLTRMIQERDRRISEVQIQIEWLCRVVSVLTKGFSTSSKARAMAWLPTYFSHKAQKASLKEHGLFDPDDYVATYPDVLKANTDPLRHYINHGIKEGRVIKK</sequence>
<dbReference type="Gene3D" id="3.40.50.150">
    <property type="entry name" value="Vaccinia Virus protein VP39"/>
    <property type="match status" value="1"/>
</dbReference>
<dbReference type="RefSeq" id="WP_160257505.1">
    <property type="nucleotide sequence ID" value="NZ_CABVQD010000014.1"/>
</dbReference>
<keyword evidence="1" id="KW-0175">Coiled coil</keyword>
<organism evidence="3 4">
    <name type="scientific">Burkholderia paludis</name>
    <dbReference type="NCBI Taxonomy" id="1506587"/>
    <lineage>
        <taxon>Bacteria</taxon>
        <taxon>Pseudomonadati</taxon>
        <taxon>Pseudomonadota</taxon>
        <taxon>Betaproteobacteria</taxon>
        <taxon>Burkholderiales</taxon>
        <taxon>Burkholderiaceae</taxon>
        <taxon>Burkholderia</taxon>
        <taxon>Burkholderia cepacia complex</taxon>
    </lineage>
</organism>